<dbReference type="AlphaFoldDB" id="A0A4P8IDS1"/>
<evidence type="ECO:0000313" key="2">
    <source>
        <dbReference type="Proteomes" id="UP000298653"/>
    </source>
</evidence>
<gene>
    <name evidence="1" type="ORF">AR1Y2_1467</name>
</gene>
<name>A0A4P8IDS1_9FIRM</name>
<dbReference type="CDD" id="cd16428">
    <property type="entry name" value="TcpC_C"/>
    <property type="match status" value="1"/>
</dbReference>
<evidence type="ECO:0000313" key="1">
    <source>
        <dbReference type="EMBL" id="QCP34921.1"/>
    </source>
</evidence>
<dbReference type="Pfam" id="PF12642">
    <property type="entry name" value="TpcC"/>
    <property type="match status" value="1"/>
</dbReference>
<organism evidence="1 2">
    <name type="scientific">Anaerostipes rhamnosivorans</name>
    <dbReference type="NCBI Taxonomy" id="1229621"/>
    <lineage>
        <taxon>Bacteria</taxon>
        <taxon>Bacillati</taxon>
        <taxon>Bacillota</taxon>
        <taxon>Clostridia</taxon>
        <taxon>Lachnospirales</taxon>
        <taxon>Lachnospiraceae</taxon>
        <taxon>Anaerostipes</taxon>
    </lineage>
</organism>
<dbReference type="KEGG" id="arf:AR1Y2_1467"/>
<accession>A0A4P8IDS1</accession>
<dbReference type="InterPro" id="IPR035628">
    <property type="entry name" value="TcpC_C"/>
</dbReference>
<dbReference type="OrthoDB" id="4084447at2"/>
<keyword evidence="2" id="KW-1185">Reference proteome</keyword>
<evidence type="ECO:0008006" key="3">
    <source>
        <dbReference type="Google" id="ProtNLM"/>
    </source>
</evidence>
<protein>
    <recommendedName>
        <fullName evidence="3">Conjugative transposon protein TcpC</fullName>
    </recommendedName>
</protein>
<dbReference type="CDD" id="cd16386">
    <property type="entry name" value="TcpC_N"/>
    <property type="match status" value="1"/>
</dbReference>
<dbReference type="Proteomes" id="UP000298653">
    <property type="component" value="Chromosome"/>
</dbReference>
<sequence length="303" mass="34361">MKGIKKQKKEKKQKPEKVRVMKVGVHRKSVIFLWILLICSVAFGIYKNFTAIDMHTVHERKVEKEKLVDTNGIENFVRNFAEAYYTWSAGDSGVGDRSEKAGKFLTEELQTLNADVLGQKVSTSSSVKDVEIWSVSPSEKDNEYKVIFSLKQEIKEGSKQKEVSSVYRVVVHVDTSGNLVIVQNPTISSVPEKSGYQPEIAEVDGSVDSKTSQEVTDFLKTFFKLYPQAQAKELSYYVKGDVLKPVNKESYSFMELLNPVIQKDGEKIKVSVAVKYLDQETKAVQISQFNLKLQKDGNWMIVR</sequence>
<proteinExistence type="predicted"/>
<reference evidence="1 2" key="1">
    <citation type="submission" date="2019-05" db="EMBL/GenBank/DDBJ databases">
        <title>Complete genome sequencing of Anaerostipes rhamnosivorans.</title>
        <authorList>
            <person name="Bui T.P.N."/>
            <person name="de Vos W.M."/>
        </authorList>
    </citation>
    <scope>NUCLEOTIDE SEQUENCE [LARGE SCALE GENOMIC DNA]</scope>
    <source>
        <strain evidence="1 2">1y2</strain>
    </source>
</reference>
<dbReference type="EMBL" id="CP040058">
    <property type="protein sequence ID" value="QCP34921.1"/>
    <property type="molecule type" value="Genomic_DNA"/>
</dbReference>
<dbReference type="InterPro" id="IPR024735">
    <property type="entry name" value="TcpC"/>
</dbReference>
<dbReference type="Gene3D" id="3.10.450.540">
    <property type="match status" value="2"/>
</dbReference>
<dbReference type="RefSeq" id="WP_022261429.1">
    <property type="nucleotide sequence ID" value="NZ_CP040058.1"/>
</dbReference>